<keyword evidence="1" id="KW-0812">Transmembrane</keyword>
<proteinExistence type="predicted"/>
<comment type="caution">
    <text evidence="2">The sequence shown here is derived from an EMBL/GenBank/DDBJ whole genome shotgun (WGS) entry which is preliminary data.</text>
</comment>
<reference evidence="2" key="2">
    <citation type="submission" date="2020-09" db="EMBL/GenBank/DDBJ databases">
        <authorList>
            <person name="Sun Q."/>
            <person name="Zhou Y."/>
        </authorList>
    </citation>
    <scope>NUCLEOTIDE SEQUENCE</scope>
    <source>
        <strain evidence="2">CGMCC 1.12924</strain>
    </source>
</reference>
<organism evidence="2 3">
    <name type="scientific">Planktosalinus lacus</name>
    <dbReference type="NCBI Taxonomy" id="1526573"/>
    <lineage>
        <taxon>Bacteria</taxon>
        <taxon>Pseudomonadati</taxon>
        <taxon>Bacteroidota</taxon>
        <taxon>Flavobacteriia</taxon>
        <taxon>Flavobacteriales</taxon>
        <taxon>Flavobacteriaceae</taxon>
        <taxon>Planktosalinus</taxon>
    </lineage>
</organism>
<dbReference type="RefSeq" id="WP_188441808.1">
    <property type="nucleotide sequence ID" value="NZ_BMGK01000007.1"/>
</dbReference>
<feature type="transmembrane region" description="Helical" evidence="1">
    <location>
        <begin position="139"/>
        <end position="155"/>
    </location>
</feature>
<dbReference type="GO" id="GO:0015035">
    <property type="term" value="F:protein-disulfide reductase activity"/>
    <property type="evidence" value="ECO:0007669"/>
    <property type="project" value="InterPro"/>
</dbReference>
<evidence type="ECO:0000313" key="3">
    <source>
        <dbReference type="Proteomes" id="UP000652231"/>
    </source>
</evidence>
<dbReference type="AlphaFoldDB" id="A0A8J2YAU0"/>
<dbReference type="Pfam" id="PF04134">
    <property type="entry name" value="DCC1-like"/>
    <property type="match status" value="1"/>
</dbReference>
<protein>
    <recommendedName>
        <fullName evidence="4">DUF393 domain-containing protein</fullName>
    </recommendedName>
</protein>
<dbReference type="InterPro" id="IPR007263">
    <property type="entry name" value="DCC1-like"/>
</dbReference>
<evidence type="ECO:0000256" key="1">
    <source>
        <dbReference type="SAM" id="Phobius"/>
    </source>
</evidence>
<keyword evidence="1" id="KW-0472">Membrane</keyword>
<dbReference type="EMBL" id="BMGK01000007">
    <property type="protein sequence ID" value="GGD95120.1"/>
    <property type="molecule type" value="Genomic_DNA"/>
</dbReference>
<gene>
    <name evidence="2" type="ORF">GCM10011312_18490</name>
</gene>
<accession>A0A8J2YAU0</accession>
<name>A0A8J2YAU0_9FLAO</name>
<keyword evidence="3" id="KW-1185">Reference proteome</keyword>
<evidence type="ECO:0000313" key="2">
    <source>
        <dbReference type="EMBL" id="GGD95120.1"/>
    </source>
</evidence>
<keyword evidence="1" id="KW-1133">Transmembrane helix</keyword>
<sequence>MFKKIHKTAYPPSRPTLYWDEHCGFCHYWKLRWEILTEGNVAFVPYQEAAENFKDIPLKEFKKASRLIEPDGTVYSGPDTAYRSLYHAGTKTWHRWYKKYRWFRYLSDHGYNHIAKNRPFYFKVTRVLFGKNPRSPKKYWLYYLIVLLVLLVIVFV</sequence>
<reference evidence="2" key="1">
    <citation type="journal article" date="2014" name="Int. J. Syst. Evol. Microbiol.">
        <title>Complete genome sequence of Corynebacterium casei LMG S-19264T (=DSM 44701T), isolated from a smear-ripened cheese.</title>
        <authorList>
            <consortium name="US DOE Joint Genome Institute (JGI-PGF)"/>
            <person name="Walter F."/>
            <person name="Albersmeier A."/>
            <person name="Kalinowski J."/>
            <person name="Ruckert C."/>
        </authorList>
    </citation>
    <scope>NUCLEOTIDE SEQUENCE</scope>
    <source>
        <strain evidence="2">CGMCC 1.12924</strain>
    </source>
</reference>
<evidence type="ECO:0008006" key="4">
    <source>
        <dbReference type="Google" id="ProtNLM"/>
    </source>
</evidence>
<dbReference type="Proteomes" id="UP000652231">
    <property type="component" value="Unassembled WGS sequence"/>
</dbReference>